<accession>A0A1I2T6K3</accession>
<evidence type="ECO:0000313" key="7">
    <source>
        <dbReference type="Proteomes" id="UP000198661"/>
    </source>
</evidence>
<comment type="similarity">
    <text evidence="2">Belongs to the zinc-containing alcohol dehydrogenase family.</text>
</comment>
<keyword evidence="4" id="KW-0862">Zinc</keyword>
<dbReference type="PANTHER" id="PTHR43161:SF26">
    <property type="entry name" value="GALACTITOL 1-PHOSPHATE 5-DEHYDROGENASE"/>
    <property type="match status" value="1"/>
</dbReference>
<dbReference type="InterPro" id="IPR011032">
    <property type="entry name" value="GroES-like_sf"/>
</dbReference>
<proteinExistence type="inferred from homology"/>
<dbReference type="AlphaFoldDB" id="A0A1I2T6K3"/>
<comment type="cofactor">
    <cofactor evidence="1">
        <name>Zn(2+)</name>
        <dbReference type="ChEBI" id="CHEBI:29105"/>
    </cofactor>
</comment>
<name>A0A1I2T6K3_9BACL</name>
<dbReference type="STRING" id="201973.SAMN04488025_1583"/>
<dbReference type="Proteomes" id="UP000198661">
    <property type="component" value="Unassembled WGS sequence"/>
</dbReference>
<gene>
    <name evidence="6" type="ORF">SAMN04488025_1583</name>
</gene>
<keyword evidence="5" id="KW-0560">Oxidoreductase</keyword>
<keyword evidence="3" id="KW-0479">Metal-binding</keyword>
<dbReference type="GO" id="GO:0046872">
    <property type="term" value="F:metal ion binding"/>
    <property type="evidence" value="ECO:0007669"/>
    <property type="project" value="UniProtKB-KW"/>
</dbReference>
<evidence type="ECO:0000313" key="6">
    <source>
        <dbReference type="EMBL" id="SFG60604.1"/>
    </source>
</evidence>
<dbReference type="EMBL" id="FOOK01000058">
    <property type="protein sequence ID" value="SFG60604.1"/>
    <property type="molecule type" value="Genomic_DNA"/>
</dbReference>
<dbReference type="Gene3D" id="3.40.50.720">
    <property type="entry name" value="NAD(P)-binding Rossmann-like Domain"/>
    <property type="match status" value="1"/>
</dbReference>
<dbReference type="GO" id="GO:0000721">
    <property type="term" value="F:(R,R)-butanediol dehydrogenase activity"/>
    <property type="evidence" value="ECO:0007669"/>
    <property type="project" value="TreeGrafter"/>
</dbReference>
<reference evidence="6 7" key="1">
    <citation type="submission" date="2016-10" db="EMBL/GenBank/DDBJ databases">
        <authorList>
            <person name="de Groot N.N."/>
        </authorList>
    </citation>
    <scope>NUCLEOTIDE SEQUENCE [LARGE SCALE GENOMIC DNA]</scope>
    <source>
        <strain evidence="6 7">DSM 44945</strain>
    </source>
</reference>
<evidence type="ECO:0000256" key="4">
    <source>
        <dbReference type="ARBA" id="ARBA00022833"/>
    </source>
</evidence>
<sequence length="53" mass="5705">MVAERMVHKLPDRMSDREGALVEPAAVALHAIRQIRLSPGDSCSVFGVGPIGY</sequence>
<evidence type="ECO:0000256" key="5">
    <source>
        <dbReference type="ARBA" id="ARBA00023002"/>
    </source>
</evidence>
<dbReference type="SUPFAM" id="SSF50129">
    <property type="entry name" value="GroES-like"/>
    <property type="match status" value="1"/>
</dbReference>
<keyword evidence="7" id="KW-1185">Reference proteome</keyword>
<evidence type="ECO:0000256" key="2">
    <source>
        <dbReference type="ARBA" id="ARBA00008072"/>
    </source>
</evidence>
<protein>
    <submittedName>
        <fullName evidence="6">(R,R)-butanediol dehydrogenase / meso-butanediol dehydrogenase / diacetyl reductase</fullName>
    </submittedName>
</protein>
<dbReference type="PANTHER" id="PTHR43161">
    <property type="entry name" value="SORBITOL DEHYDROGENASE"/>
    <property type="match status" value="1"/>
</dbReference>
<evidence type="ECO:0000256" key="1">
    <source>
        <dbReference type="ARBA" id="ARBA00001947"/>
    </source>
</evidence>
<organism evidence="6 7">
    <name type="scientific">Planifilum fulgidum</name>
    <dbReference type="NCBI Taxonomy" id="201973"/>
    <lineage>
        <taxon>Bacteria</taxon>
        <taxon>Bacillati</taxon>
        <taxon>Bacillota</taxon>
        <taxon>Bacilli</taxon>
        <taxon>Bacillales</taxon>
        <taxon>Thermoactinomycetaceae</taxon>
        <taxon>Planifilum</taxon>
    </lineage>
</organism>
<evidence type="ECO:0000256" key="3">
    <source>
        <dbReference type="ARBA" id="ARBA00022723"/>
    </source>
</evidence>
<dbReference type="Gene3D" id="3.90.180.10">
    <property type="entry name" value="Medium-chain alcohol dehydrogenases, catalytic domain"/>
    <property type="match status" value="1"/>
</dbReference>